<organism evidence="1 2">
    <name type="scientific">Rhizobium terricola</name>
    <dbReference type="NCBI Taxonomy" id="2728849"/>
    <lineage>
        <taxon>Bacteria</taxon>
        <taxon>Pseudomonadati</taxon>
        <taxon>Pseudomonadota</taxon>
        <taxon>Alphaproteobacteria</taxon>
        <taxon>Hyphomicrobiales</taxon>
        <taxon>Rhizobiaceae</taxon>
        <taxon>Rhizobium/Agrobacterium group</taxon>
        <taxon>Rhizobium</taxon>
    </lineage>
</organism>
<comment type="caution">
    <text evidence="1">The sequence shown here is derived from an EMBL/GenBank/DDBJ whole genome shotgun (WGS) entry which is preliminary data.</text>
</comment>
<proteinExistence type="predicted"/>
<protein>
    <submittedName>
        <fullName evidence="1">Uncharacterized protein</fullName>
    </submittedName>
</protein>
<dbReference type="Proteomes" id="UP000541470">
    <property type="component" value="Unassembled WGS sequence"/>
</dbReference>
<sequence>MSLTVDTLLTNPDLHEAIRDQSRALLYIHDTAPRLAAVFGTHQRWLLGHLGMSIYFSGLARNEAEPCIVMASFYELATRHRISSANTADAFVKEMLVYGIVEPIVTKDKRSRPIRPAQKTIIAVGEWMKIHLRTLDRLDQGRRLETYEADPTLLARLHPAITEIFLNAPEIRTPPETFTLFTWLNNGGIVMDWLLAGIEPADPSVERVPTQVKSVPQMAEYFRLSRTHLTRKLREAEAIGSIGWEGPRGRSVMWVSKEFRREYACAQSAKLAIIDAACEALGLR</sequence>
<keyword evidence="2" id="KW-1185">Reference proteome</keyword>
<reference evidence="1 2" key="1">
    <citation type="submission" date="2020-04" db="EMBL/GenBank/DDBJ databases">
        <title>Rhizobium sp. S-51 isolated from soil.</title>
        <authorList>
            <person name="Dahal R.H."/>
        </authorList>
    </citation>
    <scope>NUCLEOTIDE SEQUENCE [LARGE SCALE GENOMIC DNA]</scope>
    <source>
        <strain evidence="1 2">S-51</strain>
    </source>
</reference>
<dbReference type="RefSeq" id="WP_169586960.1">
    <property type="nucleotide sequence ID" value="NZ_JABBGK010000001.1"/>
</dbReference>
<evidence type="ECO:0000313" key="1">
    <source>
        <dbReference type="EMBL" id="NML72998.1"/>
    </source>
</evidence>
<dbReference type="AlphaFoldDB" id="A0A7Y0AT72"/>
<gene>
    <name evidence="1" type="ORF">HHL25_02550</name>
</gene>
<dbReference type="EMBL" id="JABBGK010000001">
    <property type="protein sequence ID" value="NML72998.1"/>
    <property type="molecule type" value="Genomic_DNA"/>
</dbReference>
<name>A0A7Y0AT72_9HYPH</name>
<evidence type="ECO:0000313" key="2">
    <source>
        <dbReference type="Proteomes" id="UP000541470"/>
    </source>
</evidence>
<accession>A0A7Y0AT72</accession>